<name>A0A9N8ZB12_9GLOM</name>
<comment type="caution">
    <text evidence="1">The sequence shown here is derived from an EMBL/GenBank/DDBJ whole genome shotgun (WGS) entry which is preliminary data.</text>
</comment>
<accession>A0A9N8ZB12</accession>
<keyword evidence="2" id="KW-1185">Reference proteome</keyword>
<dbReference type="EMBL" id="CAJVPV010000962">
    <property type="protein sequence ID" value="CAG8481455.1"/>
    <property type="molecule type" value="Genomic_DNA"/>
</dbReference>
<reference evidence="1" key="1">
    <citation type="submission" date="2021-06" db="EMBL/GenBank/DDBJ databases">
        <authorList>
            <person name="Kallberg Y."/>
            <person name="Tangrot J."/>
            <person name="Rosling A."/>
        </authorList>
    </citation>
    <scope>NUCLEOTIDE SEQUENCE</scope>
    <source>
        <strain evidence="1">CL551</strain>
    </source>
</reference>
<dbReference type="AlphaFoldDB" id="A0A9N8ZB12"/>
<protein>
    <submittedName>
        <fullName evidence="1">2613_t:CDS:1</fullName>
    </submittedName>
</protein>
<feature type="non-terminal residue" evidence="1">
    <location>
        <position position="1"/>
    </location>
</feature>
<dbReference type="Proteomes" id="UP000789342">
    <property type="component" value="Unassembled WGS sequence"/>
</dbReference>
<gene>
    <name evidence="1" type="ORF">AMORRO_LOCUS2327</name>
</gene>
<organism evidence="1 2">
    <name type="scientific">Acaulospora morrowiae</name>
    <dbReference type="NCBI Taxonomy" id="94023"/>
    <lineage>
        <taxon>Eukaryota</taxon>
        <taxon>Fungi</taxon>
        <taxon>Fungi incertae sedis</taxon>
        <taxon>Mucoromycota</taxon>
        <taxon>Glomeromycotina</taxon>
        <taxon>Glomeromycetes</taxon>
        <taxon>Diversisporales</taxon>
        <taxon>Acaulosporaceae</taxon>
        <taxon>Acaulospora</taxon>
    </lineage>
</organism>
<sequence>GEPEENVEVWLYQTKNILYTQGVKKDEQMVHYTTLYWFVNKVKDSVTAAFTG</sequence>
<proteinExistence type="predicted"/>
<evidence type="ECO:0000313" key="1">
    <source>
        <dbReference type="EMBL" id="CAG8481455.1"/>
    </source>
</evidence>
<evidence type="ECO:0000313" key="2">
    <source>
        <dbReference type="Proteomes" id="UP000789342"/>
    </source>
</evidence>